<dbReference type="EnsemblPlants" id="Ma03_t11580.1">
    <property type="protein sequence ID" value="Ma03_p11580.1"/>
    <property type="gene ID" value="Ma03_g11580"/>
</dbReference>
<gene>
    <name evidence="1" type="ORF">GSMUA_214440.1</name>
</gene>
<keyword evidence="3" id="KW-1185">Reference proteome</keyword>
<dbReference type="EMBL" id="HG996468">
    <property type="protein sequence ID" value="CAG1849858.1"/>
    <property type="molecule type" value="Genomic_DNA"/>
</dbReference>
<reference evidence="1" key="1">
    <citation type="submission" date="2021-03" db="EMBL/GenBank/DDBJ databases">
        <authorList>
            <consortium name="Genoscope - CEA"/>
            <person name="William W."/>
        </authorList>
    </citation>
    <scope>NUCLEOTIDE SEQUENCE</scope>
    <source>
        <strain evidence="1">Doubled-haploid Pahang</strain>
    </source>
</reference>
<dbReference type="Proteomes" id="UP000012960">
    <property type="component" value="Unplaced"/>
</dbReference>
<name>A0A804IAZ0_MUSAM</name>
<evidence type="ECO:0000313" key="1">
    <source>
        <dbReference type="EMBL" id="CAG1849858.1"/>
    </source>
</evidence>
<sequence>MSTERMVAFTRRCQGSGLLKGGGPRDFDLTSGDNEFCCPHLGKPLSLSLSLSLLKH</sequence>
<organism evidence="2 3">
    <name type="scientific">Musa acuminata subsp. malaccensis</name>
    <name type="common">Wild banana</name>
    <name type="synonym">Musa malaccensis</name>
    <dbReference type="NCBI Taxonomy" id="214687"/>
    <lineage>
        <taxon>Eukaryota</taxon>
        <taxon>Viridiplantae</taxon>
        <taxon>Streptophyta</taxon>
        <taxon>Embryophyta</taxon>
        <taxon>Tracheophyta</taxon>
        <taxon>Spermatophyta</taxon>
        <taxon>Magnoliopsida</taxon>
        <taxon>Liliopsida</taxon>
        <taxon>Zingiberales</taxon>
        <taxon>Musaceae</taxon>
        <taxon>Musa</taxon>
    </lineage>
</organism>
<dbReference type="AlphaFoldDB" id="A0A804IAZ0"/>
<reference evidence="2" key="2">
    <citation type="submission" date="2021-05" db="UniProtKB">
        <authorList>
            <consortium name="EnsemblPlants"/>
        </authorList>
    </citation>
    <scope>IDENTIFICATION</scope>
    <source>
        <strain evidence="2">subsp. malaccensis</strain>
    </source>
</reference>
<protein>
    <submittedName>
        <fullName evidence="1">(wild Malaysian banana) hypothetical protein</fullName>
    </submittedName>
</protein>
<dbReference type="InParanoid" id="A0A804IAZ0"/>
<proteinExistence type="predicted"/>
<accession>A0A804IAZ0</accession>
<evidence type="ECO:0000313" key="2">
    <source>
        <dbReference type="EnsemblPlants" id="Ma03_p11580.1"/>
    </source>
</evidence>
<evidence type="ECO:0000313" key="3">
    <source>
        <dbReference type="Proteomes" id="UP000012960"/>
    </source>
</evidence>
<dbReference type="Gramene" id="Ma03_t11580.1">
    <property type="protein sequence ID" value="Ma03_p11580.1"/>
    <property type="gene ID" value="Ma03_g11580"/>
</dbReference>